<evidence type="ECO:0000313" key="4">
    <source>
        <dbReference type="EMBL" id="CAF9906567.1"/>
    </source>
</evidence>
<dbReference type="AlphaFoldDB" id="A0A8H3EIU7"/>
<dbReference type="InterPro" id="IPR002110">
    <property type="entry name" value="Ankyrin_rpt"/>
</dbReference>
<dbReference type="Proteomes" id="UP000664203">
    <property type="component" value="Unassembled WGS sequence"/>
</dbReference>
<feature type="repeat" description="ANK" evidence="3">
    <location>
        <begin position="339"/>
        <end position="371"/>
    </location>
</feature>
<accession>A0A8H3EIU7</accession>
<feature type="repeat" description="ANK" evidence="3">
    <location>
        <begin position="392"/>
        <end position="424"/>
    </location>
</feature>
<reference evidence="4" key="1">
    <citation type="submission" date="2021-03" db="EMBL/GenBank/DDBJ databases">
        <authorList>
            <person name="Tagirdzhanova G."/>
        </authorList>
    </citation>
    <scope>NUCLEOTIDE SEQUENCE</scope>
</reference>
<dbReference type="SMART" id="SM00248">
    <property type="entry name" value="ANK"/>
    <property type="match status" value="8"/>
</dbReference>
<evidence type="ECO:0000256" key="1">
    <source>
        <dbReference type="ARBA" id="ARBA00022737"/>
    </source>
</evidence>
<evidence type="ECO:0000313" key="5">
    <source>
        <dbReference type="Proteomes" id="UP000664203"/>
    </source>
</evidence>
<proteinExistence type="predicted"/>
<dbReference type="PROSITE" id="PS50088">
    <property type="entry name" value="ANK_REPEAT"/>
    <property type="match status" value="6"/>
</dbReference>
<dbReference type="InterPro" id="IPR036770">
    <property type="entry name" value="Ankyrin_rpt-contain_sf"/>
</dbReference>
<dbReference type="EMBL" id="CAJPDR010000017">
    <property type="protein sequence ID" value="CAF9906567.1"/>
    <property type="molecule type" value="Genomic_DNA"/>
</dbReference>
<keyword evidence="2 3" id="KW-0040">ANK repeat</keyword>
<dbReference type="PANTHER" id="PTHR24198">
    <property type="entry name" value="ANKYRIN REPEAT AND PROTEIN KINASE DOMAIN-CONTAINING PROTEIN"/>
    <property type="match status" value="1"/>
</dbReference>
<feature type="repeat" description="ANK" evidence="3">
    <location>
        <begin position="465"/>
        <end position="498"/>
    </location>
</feature>
<feature type="repeat" description="ANK" evidence="3">
    <location>
        <begin position="610"/>
        <end position="651"/>
    </location>
</feature>
<organism evidence="4 5">
    <name type="scientific">Alectoria fallacina</name>
    <dbReference type="NCBI Taxonomy" id="1903189"/>
    <lineage>
        <taxon>Eukaryota</taxon>
        <taxon>Fungi</taxon>
        <taxon>Dikarya</taxon>
        <taxon>Ascomycota</taxon>
        <taxon>Pezizomycotina</taxon>
        <taxon>Lecanoromycetes</taxon>
        <taxon>OSLEUM clade</taxon>
        <taxon>Lecanoromycetidae</taxon>
        <taxon>Lecanorales</taxon>
        <taxon>Lecanorineae</taxon>
        <taxon>Parmeliaceae</taxon>
        <taxon>Alectoria</taxon>
    </lineage>
</organism>
<dbReference type="Gene3D" id="1.25.40.20">
    <property type="entry name" value="Ankyrin repeat-containing domain"/>
    <property type="match status" value="3"/>
</dbReference>
<keyword evidence="5" id="KW-1185">Reference proteome</keyword>
<dbReference type="PRINTS" id="PR01415">
    <property type="entry name" value="ANKYRIN"/>
</dbReference>
<evidence type="ECO:0000256" key="3">
    <source>
        <dbReference type="PROSITE-ProRule" id="PRU00023"/>
    </source>
</evidence>
<dbReference type="PROSITE" id="PS50297">
    <property type="entry name" value="ANK_REP_REGION"/>
    <property type="match status" value="5"/>
</dbReference>
<sequence length="736" mass="81149">MDPISVVGLVQSSLGLALQFGSVAKTLNDVAGKYKNAKLAIKSLAQNLDILQLAWTQIGEWFQGYAEEESVRDGRLIKRVEGFLETGALVMEALQHDVQAYDLNHLSFSQRSGLIWNESALQGHQSRIRDQAISMSLFLQAVNLPTPQARAKLLQISETQSQKSDESAYSIDSIVPSRMSVSTSRRDSYAIDQSQDLMEHRKLGFEKGLFTSKVYMRIFKSMMIKELSEARASFSRKQTANTTNQTSVDWEAIRDQLEADSLLAASCDVSVHDDETIRSDTYSESRPRFSGELNTANLSGPTFGNELERACEQGDSFQVKWLLVRGIDLHAQFKKAQYSGFKAIHVAAMHGHVNVVKTLLENSASVEDKTIAPTSEGSRFYGHWIESINGFTGLRPLHLAANNSQGPMARFLVENGADIAARAEYRYVQPIHLAAASGSTEIIDLLIGAGAVIDASSEPPNHHGPGWQPLHWAVAARKQRNIITHLLANGADLEAQTSNGLDPLQVACIFDQVANVRTMLSHYDTSARDGKKKFAFFYAIKVKAWSTVEGLINDGVDSVCRDSYGRTAIHILSLSCVFDAADMPDAPSLAEIVLQLLLTHGADVDAVDFGGNGALHLIANQGRSMEMELETETKITRMLLKSGANIDASNYNGMTPLYLALRRRKSQLSIMLIKSGARVISDAGEKTTMLELPLDDKGDFTETELNKLRERLVDNGLLRWGVQDFFPQKSTPICKH</sequence>
<gene>
    <name evidence="4" type="ORF">ALECFALPRED_002438</name>
</gene>
<comment type="caution">
    <text evidence="4">The sequence shown here is derived from an EMBL/GenBank/DDBJ whole genome shotgun (WGS) entry which is preliminary data.</text>
</comment>
<protein>
    <recommendedName>
        <fullName evidence="6">Ankyrin repeat protein</fullName>
    </recommendedName>
</protein>
<feature type="repeat" description="ANK" evidence="3">
    <location>
        <begin position="652"/>
        <end position="679"/>
    </location>
</feature>
<evidence type="ECO:0008006" key="6">
    <source>
        <dbReference type="Google" id="ProtNLM"/>
    </source>
</evidence>
<dbReference type="PANTHER" id="PTHR24198:SF165">
    <property type="entry name" value="ANKYRIN REPEAT-CONTAINING PROTEIN-RELATED"/>
    <property type="match status" value="1"/>
</dbReference>
<name>A0A8H3EIU7_9LECA</name>
<dbReference type="OrthoDB" id="341259at2759"/>
<dbReference type="Pfam" id="PF12796">
    <property type="entry name" value="Ank_2"/>
    <property type="match status" value="3"/>
</dbReference>
<keyword evidence="1" id="KW-0677">Repeat</keyword>
<feature type="repeat" description="ANK" evidence="3">
    <location>
        <begin position="426"/>
        <end position="458"/>
    </location>
</feature>
<evidence type="ECO:0000256" key="2">
    <source>
        <dbReference type="ARBA" id="ARBA00023043"/>
    </source>
</evidence>
<dbReference type="SUPFAM" id="SSF48403">
    <property type="entry name" value="Ankyrin repeat"/>
    <property type="match status" value="1"/>
</dbReference>